<dbReference type="GO" id="GO:0005886">
    <property type="term" value="C:plasma membrane"/>
    <property type="evidence" value="ECO:0007669"/>
    <property type="project" value="UniProtKB-SubCell"/>
</dbReference>
<evidence type="ECO:0000256" key="5">
    <source>
        <dbReference type="ARBA" id="ARBA00022989"/>
    </source>
</evidence>
<evidence type="ECO:0000313" key="10">
    <source>
        <dbReference type="Proteomes" id="UP000285908"/>
    </source>
</evidence>
<feature type="transmembrane region" description="Helical" evidence="7">
    <location>
        <begin position="253"/>
        <end position="270"/>
    </location>
</feature>
<protein>
    <recommendedName>
        <fullName evidence="7">TRAP transporter large permease protein</fullName>
    </recommendedName>
</protein>
<feature type="transmembrane region" description="Helical" evidence="7">
    <location>
        <begin position="228"/>
        <end position="247"/>
    </location>
</feature>
<evidence type="ECO:0000256" key="3">
    <source>
        <dbReference type="ARBA" id="ARBA00022519"/>
    </source>
</evidence>
<dbReference type="RefSeq" id="WP_127905047.1">
    <property type="nucleotide sequence ID" value="NZ_RQXX01000001.1"/>
</dbReference>
<evidence type="ECO:0000256" key="4">
    <source>
        <dbReference type="ARBA" id="ARBA00022692"/>
    </source>
</evidence>
<evidence type="ECO:0000256" key="7">
    <source>
        <dbReference type="RuleBase" id="RU369079"/>
    </source>
</evidence>
<keyword evidence="5 7" id="KW-1133">Transmembrane helix</keyword>
<sequence>MTPLEIGYLTIAGLFAAVLLGCPIGLAMVLGGFGGFAAIVGTGPALSVLQTATFETATTYSFTLVPLFLLMGSLISGSGVARDLFEGAQRLTRGWSGGLAAAGVTASAVFATVSGSSLATASTMTRVAYPEMEAHGYDPRLATGSLAAGGTLGILIPPSIALLLYALITEQSVGEMFLAGILPGGLAFALYLVAIVVMARVWRGRPDPAPARAARVAGQDGPLHTLKLFAPALILFGLVMGGLYGGVFTPTEAGGAGAGLALIFALARGMRWAGLKQAFAETVVTTGAIFLILIGAEVFGFVLSTSQISVAMVDFISDNDFAPWQVMALILVFYVILGCFMESLAMILLTVPIFFPVVMANGYDPVWFGIIAVVTVELGLITPPVGMNLFMVKGAAPQLQLRTVMVGVLPFVVVDLVRLAILLAFPSISLLLPGRL</sequence>
<evidence type="ECO:0000256" key="1">
    <source>
        <dbReference type="ARBA" id="ARBA00004429"/>
    </source>
</evidence>
<comment type="function">
    <text evidence="7">Part of the tripartite ATP-independent periplasmic (TRAP) transport system.</text>
</comment>
<feature type="transmembrane region" description="Helical" evidence="7">
    <location>
        <begin position="99"/>
        <end position="120"/>
    </location>
</feature>
<comment type="subunit">
    <text evidence="7">The complex comprises the extracytoplasmic solute receptor protein and the two transmembrane proteins.</text>
</comment>
<keyword evidence="7" id="KW-0813">Transport</keyword>
<accession>A0A438ALT5</accession>
<feature type="transmembrane region" description="Helical" evidence="7">
    <location>
        <begin position="141"/>
        <end position="168"/>
    </location>
</feature>
<dbReference type="NCBIfam" id="TIGR00786">
    <property type="entry name" value="dctM"/>
    <property type="match status" value="1"/>
</dbReference>
<dbReference type="PANTHER" id="PTHR33362:SF5">
    <property type="entry name" value="C4-DICARBOXYLATE TRAP TRANSPORTER LARGE PERMEASE PROTEIN DCTM"/>
    <property type="match status" value="1"/>
</dbReference>
<comment type="caution">
    <text evidence="9">The sequence shown here is derived from an EMBL/GenBank/DDBJ whole genome shotgun (WGS) entry which is preliminary data.</text>
</comment>
<feature type="transmembrane region" description="Helical" evidence="7">
    <location>
        <begin position="180"/>
        <end position="202"/>
    </location>
</feature>
<dbReference type="PANTHER" id="PTHR33362">
    <property type="entry name" value="SIALIC ACID TRAP TRANSPORTER PERMEASE PROTEIN SIAT-RELATED"/>
    <property type="match status" value="1"/>
</dbReference>
<dbReference type="InterPro" id="IPR010656">
    <property type="entry name" value="DctM"/>
</dbReference>
<keyword evidence="2" id="KW-1003">Cell membrane</keyword>
<feature type="transmembrane region" description="Helical" evidence="7">
    <location>
        <begin position="6"/>
        <end position="39"/>
    </location>
</feature>
<feature type="domain" description="TRAP C4-dicarboxylate transport system permease DctM subunit" evidence="8">
    <location>
        <begin position="12"/>
        <end position="427"/>
    </location>
</feature>
<feature type="transmembrane region" description="Helical" evidence="7">
    <location>
        <begin position="366"/>
        <end position="392"/>
    </location>
</feature>
<keyword evidence="3 7" id="KW-0997">Cell inner membrane</keyword>
<dbReference type="AlphaFoldDB" id="A0A438ALT5"/>
<feature type="transmembrane region" description="Helical" evidence="7">
    <location>
        <begin position="404"/>
        <end position="432"/>
    </location>
</feature>
<keyword evidence="10" id="KW-1185">Reference proteome</keyword>
<comment type="subcellular location">
    <subcellularLocation>
        <location evidence="1 7">Cell inner membrane</location>
        <topology evidence="1 7">Multi-pass membrane protein</topology>
    </subcellularLocation>
</comment>
<evidence type="ECO:0000256" key="6">
    <source>
        <dbReference type="ARBA" id="ARBA00023136"/>
    </source>
</evidence>
<dbReference type="Pfam" id="PF06808">
    <property type="entry name" value="DctM"/>
    <property type="match status" value="1"/>
</dbReference>
<feature type="transmembrane region" description="Helical" evidence="7">
    <location>
        <begin position="60"/>
        <end position="79"/>
    </location>
</feature>
<reference evidence="9 10" key="1">
    <citation type="submission" date="2018-11" db="EMBL/GenBank/DDBJ databases">
        <title>Mesobaculum littorinae gen. nov., sp. nov., isolated from Littorina scabra that represents a novel genus of the order Rhodobacteraceae.</title>
        <authorList>
            <person name="Li F."/>
        </authorList>
    </citation>
    <scope>NUCLEOTIDE SEQUENCE [LARGE SCALE GENOMIC DNA]</scope>
    <source>
        <strain evidence="9 10">M0103</strain>
    </source>
</reference>
<name>A0A438ALT5_9RHOB</name>
<keyword evidence="4 7" id="KW-0812">Transmembrane</keyword>
<comment type="similarity">
    <text evidence="7">Belongs to the TRAP transporter large permease family.</text>
</comment>
<dbReference type="GO" id="GO:0022857">
    <property type="term" value="F:transmembrane transporter activity"/>
    <property type="evidence" value="ECO:0007669"/>
    <property type="project" value="UniProtKB-UniRule"/>
</dbReference>
<dbReference type="Proteomes" id="UP000285908">
    <property type="component" value="Unassembled WGS sequence"/>
</dbReference>
<gene>
    <name evidence="9" type="ORF">EKE94_02675</name>
</gene>
<proteinExistence type="inferred from homology"/>
<dbReference type="OrthoDB" id="9790209at2"/>
<keyword evidence="6 7" id="KW-0472">Membrane</keyword>
<comment type="caution">
    <text evidence="7">Lacks conserved residue(s) required for the propagation of feature annotation.</text>
</comment>
<dbReference type="PIRSF" id="PIRSF006066">
    <property type="entry name" value="HI0050"/>
    <property type="match status" value="1"/>
</dbReference>
<dbReference type="EMBL" id="RQXX01000001">
    <property type="protein sequence ID" value="RVV99604.1"/>
    <property type="molecule type" value="Genomic_DNA"/>
</dbReference>
<feature type="transmembrane region" description="Helical" evidence="7">
    <location>
        <begin position="282"/>
        <end position="301"/>
    </location>
</feature>
<organism evidence="9 10">
    <name type="scientific">Mesobaculum littorinae</name>
    <dbReference type="NCBI Taxonomy" id="2486419"/>
    <lineage>
        <taxon>Bacteria</taxon>
        <taxon>Pseudomonadati</taxon>
        <taxon>Pseudomonadota</taxon>
        <taxon>Alphaproteobacteria</taxon>
        <taxon>Rhodobacterales</taxon>
        <taxon>Roseobacteraceae</taxon>
        <taxon>Mesobaculum</taxon>
    </lineage>
</organism>
<evidence type="ECO:0000256" key="2">
    <source>
        <dbReference type="ARBA" id="ARBA00022475"/>
    </source>
</evidence>
<evidence type="ECO:0000313" key="9">
    <source>
        <dbReference type="EMBL" id="RVV99604.1"/>
    </source>
</evidence>
<dbReference type="InterPro" id="IPR004681">
    <property type="entry name" value="TRAP_DctM"/>
</dbReference>
<evidence type="ECO:0000259" key="8">
    <source>
        <dbReference type="Pfam" id="PF06808"/>
    </source>
</evidence>